<keyword evidence="2" id="KW-1185">Reference proteome</keyword>
<evidence type="ECO:0008006" key="3">
    <source>
        <dbReference type="Google" id="ProtNLM"/>
    </source>
</evidence>
<gene>
    <name evidence="1" type="ORF">JOM49_008439</name>
</gene>
<evidence type="ECO:0000313" key="1">
    <source>
        <dbReference type="EMBL" id="MBP2186913.1"/>
    </source>
</evidence>
<reference evidence="1 2" key="1">
    <citation type="submission" date="2021-03" db="EMBL/GenBank/DDBJ databases">
        <title>Sequencing the genomes of 1000 actinobacteria strains.</title>
        <authorList>
            <person name="Klenk H.-P."/>
        </authorList>
    </citation>
    <scope>NUCLEOTIDE SEQUENCE [LARGE SCALE GENOMIC DNA]</scope>
    <source>
        <strain evidence="1 2">DSM 45510</strain>
    </source>
</reference>
<proteinExistence type="predicted"/>
<dbReference type="RefSeq" id="WP_209670303.1">
    <property type="nucleotide sequence ID" value="NZ_JAGGMS010000001.1"/>
</dbReference>
<dbReference type="Proteomes" id="UP000741013">
    <property type="component" value="Unassembled WGS sequence"/>
</dbReference>
<organism evidence="1 2">
    <name type="scientific">Amycolatopsis magusensis</name>
    <dbReference type="NCBI Taxonomy" id="882444"/>
    <lineage>
        <taxon>Bacteria</taxon>
        <taxon>Bacillati</taxon>
        <taxon>Actinomycetota</taxon>
        <taxon>Actinomycetes</taxon>
        <taxon>Pseudonocardiales</taxon>
        <taxon>Pseudonocardiaceae</taxon>
        <taxon>Amycolatopsis</taxon>
    </lineage>
</organism>
<dbReference type="InterPro" id="IPR036890">
    <property type="entry name" value="HATPase_C_sf"/>
</dbReference>
<dbReference type="EMBL" id="JAGGMS010000001">
    <property type="protein sequence ID" value="MBP2186913.1"/>
    <property type="molecule type" value="Genomic_DNA"/>
</dbReference>
<comment type="caution">
    <text evidence="1">The sequence shown here is derived from an EMBL/GenBank/DDBJ whole genome shotgun (WGS) entry which is preliminary data.</text>
</comment>
<accession>A0ABS4Q5P7</accession>
<protein>
    <recommendedName>
        <fullName evidence="3">Anti-sigma regulatory factor (Ser/Thr protein kinase)</fullName>
    </recommendedName>
</protein>
<dbReference type="Gene3D" id="3.30.565.10">
    <property type="entry name" value="Histidine kinase-like ATPase, C-terminal domain"/>
    <property type="match status" value="1"/>
</dbReference>
<name>A0ABS4Q5P7_9PSEU</name>
<evidence type="ECO:0000313" key="2">
    <source>
        <dbReference type="Proteomes" id="UP000741013"/>
    </source>
</evidence>
<sequence length="132" mass="14835">MTVPRREQILNARMSLTDGPESTSWARTQVRLMLDGATPEAVHRALLVVDELIKDAERYHEQVGEIRLGLNRQAARLHLELDAKASGEPLEAPVEDDIDGRLLLEQLPLDWGVRTDGTTRTVWAVLDLAHRP</sequence>